<dbReference type="PANTHER" id="PTHR31272">
    <property type="entry name" value="CYTOCHROME C-TYPE BIOGENESIS PROTEIN HI_1454-RELATED"/>
    <property type="match status" value="1"/>
</dbReference>
<dbReference type="InterPro" id="IPR003834">
    <property type="entry name" value="Cyt_c_assmbl_TM_dom"/>
</dbReference>
<evidence type="ECO:0000256" key="4">
    <source>
        <dbReference type="ARBA" id="ARBA00022528"/>
    </source>
</evidence>
<evidence type="ECO:0000256" key="9">
    <source>
        <dbReference type="ARBA" id="ARBA00023136"/>
    </source>
</evidence>
<keyword evidence="7" id="KW-0201">Cytochrome c-type biogenesis</keyword>
<organism evidence="12 13">
    <name type="scientific">Brassica cretica</name>
    <name type="common">Mustard</name>
    <dbReference type="NCBI Taxonomy" id="69181"/>
    <lineage>
        <taxon>Eukaryota</taxon>
        <taxon>Viridiplantae</taxon>
        <taxon>Streptophyta</taxon>
        <taxon>Embryophyta</taxon>
        <taxon>Tracheophyta</taxon>
        <taxon>Spermatophyta</taxon>
        <taxon>Magnoliopsida</taxon>
        <taxon>eudicotyledons</taxon>
        <taxon>Gunneridae</taxon>
        <taxon>Pentapetalae</taxon>
        <taxon>rosids</taxon>
        <taxon>malvids</taxon>
        <taxon>Brassicales</taxon>
        <taxon>Brassicaceae</taxon>
        <taxon>Brassiceae</taxon>
        <taxon>Brassica</taxon>
    </lineage>
</organism>
<sequence length="219" mass="23653">MKEPWEIHLETCCIQLTNKLMKLFRISYQLSLQCLVIIFVAGLVIKVLLHVHSTHLTFGYIGAFGTGKNRAQFDVPILSSPIINVVVTYRCIWDWQKQSSGQGSPVAASGLAIVMGLNLLEVIEHQLPSFFNNFDPRAAAANFPSSNARVQAYLAGLTIALAASPCSTPVLATLLGYVATSRDPVVGGSLLLTYTTGYVAPLIPAASFARALQVIMCTI</sequence>
<dbReference type="Pfam" id="PF02683">
    <property type="entry name" value="DsbD_TM"/>
    <property type="match status" value="1"/>
</dbReference>
<proteinExistence type="inferred from homology"/>
<evidence type="ECO:0000256" key="3">
    <source>
        <dbReference type="ARBA" id="ARBA00006143"/>
    </source>
</evidence>
<keyword evidence="8 10" id="KW-1133">Transmembrane helix</keyword>
<comment type="similarity">
    <text evidence="3">Belongs to the DsbD family.</text>
</comment>
<dbReference type="AlphaFoldDB" id="A0A8S9J7L0"/>
<evidence type="ECO:0000256" key="10">
    <source>
        <dbReference type="SAM" id="Phobius"/>
    </source>
</evidence>
<dbReference type="GO" id="GO:0009507">
    <property type="term" value="C:chloroplast"/>
    <property type="evidence" value="ECO:0007669"/>
    <property type="project" value="UniProtKB-SubCell"/>
</dbReference>
<evidence type="ECO:0000256" key="8">
    <source>
        <dbReference type="ARBA" id="ARBA00022989"/>
    </source>
</evidence>
<feature type="transmembrane region" description="Helical" evidence="10">
    <location>
        <begin position="26"/>
        <end position="49"/>
    </location>
</feature>
<evidence type="ECO:0000256" key="5">
    <source>
        <dbReference type="ARBA" id="ARBA00022640"/>
    </source>
</evidence>
<dbReference type="GO" id="GO:0017004">
    <property type="term" value="P:cytochrome complex assembly"/>
    <property type="evidence" value="ECO:0007669"/>
    <property type="project" value="UniProtKB-KW"/>
</dbReference>
<comment type="caution">
    <text evidence="12">The sequence shown here is derived from an EMBL/GenBank/DDBJ whole genome shotgun (WGS) entry which is preliminary data.</text>
</comment>
<dbReference type="GO" id="GO:0016020">
    <property type="term" value="C:membrane"/>
    <property type="evidence" value="ECO:0007669"/>
    <property type="project" value="UniProtKB-SubCell"/>
</dbReference>
<evidence type="ECO:0000256" key="2">
    <source>
        <dbReference type="ARBA" id="ARBA00004229"/>
    </source>
</evidence>
<feature type="domain" description="Cytochrome C biogenesis protein transmembrane" evidence="11">
    <location>
        <begin position="108"/>
        <end position="210"/>
    </location>
</feature>
<evidence type="ECO:0000313" key="12">
    <source>
        <dbReference type="EMBL" id="KAF2578044.1"/>
    </source>
</evidence>
<dbReference type="InterPro" id="IPR051790">
    <property type="entry name" value="Cytochrome_c-biogenesis_DsbD"/>
</dbReference>
<evidence type="ECO:0000313" key="13">
    <source>
        <dbReference type="Proteomes" id="UP000712281"/>
    </source>
</evidence>
<dbReference type="Proteomes" id="UP000712281">
    <property type="component" value="Unassembled WGS sequence"/>
</dbReference>
<keyword evidence="4" id="KW-0150">Chloroplast</keyword>
<feature type="transmembrane region" description="Helical" evidence="10">
    <location>
        <begin position="152"/>
        <end position="179"/>
    </location>
</feature>
<keyword evidence="5" id="KW-0934">Plastid</keyword>
<feature type="transmembrane region" description="Helical" evidence="10">
    <location>
        <begin position="191"/>
        <end position="212"/>
    </location>
</feature>
<dbReference type="EMBL" id="QGKW02001660">
    <property type="protein sequence ID" value="KAF2578044.1"/>
    <property type="molecule type" value="Genomic_DNA"/>
</dbReference>
<evidence type="ECO:0000256" key="6">
    <source>
        <dbReference type="ARBA" id="ARBA00022692"/>
    </source>
</evidence>
<evidence type="ECO:0000256" key="7">
    <source>
        <dbReference type="ARBA" id="ARBA00022748"/>
    </source>
</evidence>
<dbReference type="PANTHER" id="PTHR31272:SF6">
    <property type="entry name" value="CYTOCHROME C-TYPE BIOGENESIS CCDA-LIKE CHLOROPLASTIC PROTEIN"/>
    <property type="match status" value="1"/>
</dbReference>
<feature type="non-terminal residue" evidence="12">
    <location>
        <position position="1"/>
    </location>
</feature>
<evidence type="ECO:0000256" key="1">
    <source>
        <dbReference type="ARBA" id="ARBA00004141"/>
    </source>
</evidence>
<protein>
    <recommendedName>
        <fullName evidence="11">Cytochrome C biogenesis protein transmembrane domain-containing protein</fullName>
    </recommendedName>
</protein>
<reference evidence="12" key="1">
    <citation type="submission" date="2019-12" db="EMBL/GenBank/DDBJ databases">
        <title>Genome sequencing and annotation of Brassica cretica.</title>
        <authorList>
            <person name="Studholme D.J."/>
            <person name="Sarris P.F."/>
        </authorList>
    </citation>
    <scope>NUCLEOTIDE SEQUENCE</scope>
    <source>
        <strain evidence="12">PFS-001/15</strain>
        <tissue evidence="12">Leaf</tissue>
    </source>
</reference>
<keyword evidence="6 10" id="KW-0812">Transmembrane</keyword>
<evidence type="ECO:0000259" key="11">
    <source>
        <dbReference type="Pfam" id="PF02683"/>
    </source>
</evidence>
<name>A0A8S9J7L0_BRACR</name>
<accession>A0A8S9J7L0</accession>
<gene>
    <name evidence="12" type="ORF">F2Q68_00001054</name>
</gene>
<comment type="subcellular location">
    <subcellularLocation>
        <location evidence="1">Membrane</location>
        <topology evidence="1">Multi-pass membrane protein</topology>
    </subcellularLocation>
    <subcellularLocation>
        <location evidence="2">Plastid</location>
        <location evidence="2">Chloroplast</location>
    </subcellularLocation>
</comment>
<keyword evidence="9 10" id="KW-0472">Membrane</keyword>